<dbReference type="AlphaFoldDB" id="A0A0K6S793"/>
<evidence type="ECO:0000256" key="1">
    <source>
        <dbReference type="SAM" id="MobiDB-lite"/>
    </source>
</evidence>
<sequence length="226" mass="24840">MIEAIISLSTEQVGKQQQEWQLPPPTMGELRGRQLRGKGKGWDLPEPEAPQISFSPLKQQQQQQLAAQQQQLLTPPQSLSLSDSPEDFREPASHGCLNSPLEQDSLHDGPPHSPPKEKTESHPRIYHSPYQRDQRGRGADTKTLSEKLGPGGTSRQKEAQGGNGTLERRRGVEKEDESYQSGDAPFVFPRDGSTLLCLGQGRRGVGLQNCGYLQNAGTLPFSSGRP</sequence>
<organism evidence="2">
    <name type="scientific">Chromera velia CCMP2878</name>
    <dbReference type="NCBI Taxonomy" id="1169474"/>
    <lineage>
        <taxon>Eukaryota</taxon>
        <taxon>Sar</taxon>
        <taxon>Alveolata</taxon>
        <taxon>Colpodellida</taxon>
        <taxon>Chromeraceae</taxon>
        <taxon>Chromera</taxon>
    </lineage>
</organism>
<feature type="compositionally biased region" description="Polar residues" evidence="1">
    <location>
        <begin position="7"/>
        <end position="20"/>
    </location>
</feature>
<gene>
    <name evidence="2" type="ORF">Cvel_3804.t1</name>
</gene>
<feature type="compositionally biased region" description="Basic and acidic residues" evidence="1">
    <location>
        <begin position="104"/>
        <end position="123"/>
    </location>
</feature>
<name>A0A0K6S793_9ALVE</name>
<dbReference type="EMBL" id="CDMZ01000673">
    <property type="protein sequence ID" value="CUC09364.1"/>
    <property type="molecule type" value="Genomic_DNA"/>
</dbReference>
<feature type="compositionally biased region" description="Basic and acidic residues" evidence="1">
    <location>
        <begin position="130"/>
        <end position="145"/>
    </location>
</feature>
<reference evidence="2" key="1">
    <citation type="submission" date="2014-11" db="EMBL/GenBank/DDBJ databases">
        <title>Molecular phylogeny of cliff fern family Woodsiaceae with morphological implications.</title>
        <authorList>
            <person name="Shao Y.-Z."/>
            <person name="Wei R."/>
            <person name="Zhang X.-C."/>
        </authorList>
    </citation>
    <scope>NUCLEOTIDE SEQUENCE</scope>
</reference>
<feature type="region of interest" description="Disordered" evidence="1">
    <location>
        <begin position="1"/>
        <end position="187"/>
    </location>
</feature>
<proteinExistence type="predicted"/>
<dbReference type="VEuPathDB" id="CryptoDB:Cvel_3804"/>
<evidence type="ECO:0000313" key="2">
    <source>
        <dbReference type="EMBL" id="CUC09364.1"/>
    </source>
</evidence>
<feature type="compositionally biased region" description="Low complexity" evidence="1">
    <location>
        <begin position="51"/>
        <end position="83"/>
    </location>
</feature>
<accession>A0A0K6S793</accession>
<protein>
    <submittedName>
        <fullName evidence="2">Uncharacterized protein</fullName>
    </submittedName>
</protein>